<sequence length="361" mass="39734">MKKSLGLMLGTLLVVSACGNEGESDSGNGSSNESGNNEASSGDESGGNDENDSAEASGEAVTLQLGHNLAEDHPVHLGLERFAEVVDEESDGTMEIDIYPNAVLGDEREVLEQVQGGGVDLTKVSASALEGFASQYAVFSLPYVFEDEEHFFEAMNSETTQNLFEETEEQGFIGLTWYDSGARSFYTQDTPIEHPDDLEGMRMRVMDSQTQIDMMEALGGAPTPMPYNEIYTGLQQGVVDGAESNPTALTNGNHGEVAKAFSFDEHARIPDLLVVSADAWNELTDEQQEIMNTASEESTEYQIELWAEAVDEAMVEAEEEMGVEFHYPDKEPFREAVEPMHEEYRQDENIAELMDAFEELR</sequence>
<name>A0A5C7F7D4_9BACI</name>
<accession>A0A5C7F7D4</accession>
<dbReference type="GO" id="GO:0055085">
    <property type="term" value="P:transmembrane transport"/>
    <property type="evidence" value="ECO:0007669"/>
    <property type="project" value="InterPro"/>
</dbReference>
<dbReference type="PROSITE" id="PS51257">
    <property type="entry name" value="PROKAR_LIPOPROTEIN"/>
    <property type="match status" value="1"/>
</dbReference>
<dbReference type="InterPro" id="IPR038404">
    <property type="entry name" value="TRAP_DctP_sf"/>
</dbReference>
<dbReference type="NCBIfam" id="NF037995">
    <property type="entry name" value="TRAP_S1"/>
    <property type="match status" value="1"/>
</dbReference>
<dbReference type="PANTHER" id="PTHR33376:SF2">
    <property type="entry name" value="DICARBOXYLATE-BINDING PERIPLASMIC PROTEIN"/>
    <property type="match status" value="1"/>
</dbReference>
<dbReference type="RefSeq" id="WP_147803643.1">
    <property type="nucleotide sequence ID" value="NZ_CP144914.1"/>
</dbReference>
<dbReference type="PANTHER" id="PTHR33376">
    <property type="match status" value="1"/>
</dbReference>
<protein>
    <submittedName>
        <fullName evidence="3">TRAP transporter substrate-binding protein</fullName>
    </submittedName>
</protein>
<reference evidence="3 4" key="1">
    <citation type="submission" date="2024-01" db="EMBL/GenBank/DDBJ databases">
        <title>Complete Genome Sequence of Alkalicoccus halolimnae BZ-SZ-XJ29T, a Moderately Halophilic Bacterium Isolated from a Salt Lake.</title>
        <authorList>
            <person name="Zhao B."/>
        </authorList>
    </citation>
    <scope>NUCLEOTIDE SEQUENCE [LARGE SCALE GENOMIC DNA]</scope>
    <source>
        <strain evidence="3 4">BZ-SZ-XJ29</strain>
    </source>
</reference>
<proteinExistence type="predicted"/>
<dbReference type="InterPro" id="IPR018389">
    <property type="entry name" value="DctP_fam"/>
</dbReference>
<dbReference type="InterPro" id="IPR004682">
    <property type="entry name" value="TRAP_DctP"/>
</dbReference>
<organism evidence="3 4">
    <name type="scientific">Alkalicoccus halolimnae</name>
    <dbReference type="NCBI Taxonomy" id="1667239"/>
    <lineage>
        <taxon>Bacteria</taxon>
        <taxon>Bacillati</taxon>
        <taxon>Bacillota</taxon>
        <taxon>Bacilli</taxon>
        <taxon>Bacillales</taxon>
        <taxon>Bacillaceae</taxon>
        <taxon>Alkalicoccus</taxon>
    </lineage>
</organism>
<dbReference type="Proteomes" id="UP000321816">
    <property type="component" value="Chromosome"/>
</dbReference>
<gene>
    <name evidence="3" type="ORF">FTX54_015045</name>
</gene>
<evidence type="ECO:0000256" key="1">
    <source>
        <dbReference type="ARBA" id="ARBA00022729"/>
    </source>
</evidence>
<dbReference type="GO" id="GO:0030246">
    <property type="term" value="F:carbohydrate binding"/>
    <property type="evidence" value="ECO:0007669"/>
    <property type="project" value="TreeGrafter"/>
</dbReference>
<feature type="compositionally biased region" description="Low complexity" evidence="2">
    <location>
        <begin position="19"/>
        <end position="43"/>
    </location>
</feature>
<evidence type="ECO:0000313" key="4">
    <source>
        <dbReference type="Proteomes" id="UP000321816"/>
    </source>
</evidence>
<feature type="region of interest" description="Disordered" evidence="2">
    <location>
        <begin position="18"/>
        <end position="59"/>
    </location>
</feature>
<dbReference type="KEGG" id="ahal:FTX54_015045"/>
<dbReference type="CDD" id="cd13671">
    <property type="entry name" value="PBP2_TRAP_SBP_like_3"/>
    <property type="match status" value="1"/>
</dbReference>
<dbReference type="PIRSF" id="PIRSF006470">
    <property type="entry name" value="DctB"/>
    <property type="match status" value="1"/>
</dbReference>
<dbReference type="GO" id="GO:0030288">
    <property type="term" value="C:outer membrane-bounded periplasmic space"/>
    <property type="evidence" value="ECO:0007669"/>
    <property type="project" value="InterPro"/>
</dbReference>
<dbReference type="OrthoDB" id="9776801at2"/>
<evidence type="ECO:0000256" key="2">
    <source>
        <dbReference type="SAM" id="MobiDB-lite"/>
    </source>
</evidence>
<dbReference type="Gene3D" id="3.40.190.170">
    <property type="entry name" value="Bacterial extracellular solute-binding protein, family 7"/>
    <property type="match status" value="1"/>
</dbReference>
<evidence type="ECO:0000313" key="3">
    <source>
        <dbReference type="EMBL" id="WWD79695.1"/>
    </source>
</evidence>
<dbReference type="Pfam" id="PF03480">
    <property type="entry name" value="DctP"/>
    <property type="match status" value="1"/>
</dbReference>
<dbReference type="NCBIfam" id="TIGR00787">
    <property type="entry name" value="dctP"/>
    <property type="match status" value="1"/>
</dbReference>
<dbReference type="AlphaFoldDB" id="A0A5C7F7D4"/>
<dbReference type="EMBL" id="CP144914">
    <property type="protein sequence ID" value="WWD79695.1"/>
    <property type="molecule type" value="Genomic_DNA"/>
</dbReference>
<keyword evidence="1" id="KW-0732">Signal</keyword>
<keyword evidence="4" id="KW-1185">Reference proteome</keyword>